<protein>
    <submittedName>
        <fullName evidence="2">Uncharacterized protein</fullName>
    </submittedName>
</protein>
<gene>
    <name evidence="2" type="ORF">K452DRAFT_320151</name>
</gene>
<keyword evidence="3" id="KW-1185">Reference proteome</keyword>
<name>A0A6A6BB00_9PEZI</name>
<sequence length="308" mass="34868">MSALRAAVTKGVHLRIFPRPASLSESREVLRVLQQFGEVSTFKSLKFDPYTRAPNVCMAIYESADSAAKLLKASPLRFAIEHVVPETHDDAEEPADLTQPLSSLAPGQVEPAQSMEDAEFQENNEPSKAGAEEMIRPSQLLFGTIESFGKPQGELQQEDAHALAENYAAVLEKAAKESIEPEPQAAADAQPDTAKPQPRHAREFHLTADVLEMNHRDYIERTWWYWPYRTRTRSFAYGDLYARGVPDGIADIHTDKPQQPWRIVQRFRNEIAARPKLGEIGEMDVDEEDIDEVISREELHHKDERSKR</sequence>
<feature type="region of interest" description="Disordered" evidence="1">
    <location>
        <begin position="176"/>
        <end position="199"/>
    </location>
</feature>
<accession>A0A6A6BB00</accession>
<evidence type="ECO:0000313" key="3">
    <source>
        <dbReference type="Proteomes" id="UP000799438"/>
    </source>
</evidence>
<proteinExistence type="predicted"/>
<dbReference type="Proteomes" id="UP000799438">
    <property type="component" value="Unassembled WGS sequence"/>
</dbReference>
<evidence type="ECO:0000313" key="2">
    <source>
        <dbReference type="EMBL" id="KAF2140097.1"/>
    </source>
</evidence>
<dbReference type="AlphaFoldDB" id="A0A6A6BB00"/>
<feature type="region of interest" description="Disordered" evidence="1">
    <location>
        <begin position="89"/>
        <end position="130"/>
    </location>
</feature>
<dbReference type="OrthoDB" id="5367448at2759"/>
<feature type="compositionally biased region" description="Basic and acidic residues" evidence="1">
    <location>
        <begin position="293"/>
        <end position="308"/>
    </location>
</feature>
<evidence type="ECO:0000256" key="1">
    <source>
        <dbReference type="SAM" id="MobiDB-lite"/>
    </source>
</evidence>
<feature type="region of interest" description="Disordered" evidence="1">
    <location>
        <begin position="285"/>
        <end position="308"/>
    </location>
</feature>
<organism evidence="2 3">
    <name type="scientific">Aplosporella prunicola CBS 121167</name>
    <dbReference type="NCBI Taxonomy" id="1176127"/>
    <lineage>
        <taxon>Eukaryota</taxon>
        <taxon>Fungi</taxon>
        <taxon>Dikarya</taxon>
        <taxon>Ascomycota</taxon>
        <taxon>Pezizomycotina</taxon>
        <taxon>Dothideomycetes</taxon>
        <taxon>Dothideomycetes incertae sedis</taxon>
        <taxon>Botryosphaeriales</taxon>
        <taxon>Aplosporellaceae</taxon>
        <taxon>Aplosporella</taxon>
    </lineage>
</organism>
<dbReference type="EMBL" id="ML995491">
    <property type="protein sequence ID" value="KAF2140097.1"/>
    <property type="molecule type" value="Genomic_DNA"/>
</dbReference>
<dbReference type="RefSeq" id="XP_033395810.1">
    <property type="nucleotide sequence ID" value="XM_033544294.1"/>
</dbReference>
<feature type="compositionally biased region" description="Low complexity" evidence="1">
    <location>
        <begin position="181"/>
        <end position="196"/>
    </location>
</feature>
<dbReference type="GeneID" id="54301790"/>
<reference evidence="2" key="1">
    <citation type="journal article" date="2020" name="Stud. Mycol.">
        <title>101 Dothideomycetes genomes: a test case for predicting lifestyles and emergence of pathogens.</title>
        <authorList>
            <person name="Haridas S."/>
            <person name="Albert R."/>
            <person name="Binder M."/>
            <person name="Bloem J."/>
            <person name="Labutti K."/>
            <person name="Salamov A."/>
            <person name="Andreopoulos B."/>
            <person name="Baker S."/>
            <person name="Barry K."/>
            <person name="Bills G."/>
            <person name="Bluhm B."/>
            <person name="Cannon C."/>
            <person name="Castanera R."/>
            <person name="Culley D."/>
            <person name="Daum C."/>
            <person name="Ezra D."/>
            <person name="Gonzalez J."/>
            <person name="Henrissat B."/>
            <person name="Kuo A."/>
            <person name="Liang C."/>
            <person name="Lipzen A."/>
            <person name="Lutzoni F."/>
            <person name="Magnuson J."/>
            <person name="Mondo S."/>
            <person name="Nolan M."/>
            <person name="Ohm R."/>
            <person name="Pangilinan J."/>
            <person name="Park H.-J."/>
            <person name="Ramirez L."/>
            <person name="Alfaro M."/>
            <person name="Sun H."/>
            <person name="Tritt A."/>
            <person name="Yoshinaga Y."/>
            <person name="Zwiers L.-H."/>
            <person name="Turgeon B."/>
            <person name="Goodwin S."/>
            <person name="Spatafora J."/>
            <person name="Crous P."/>
            <person name="Grigoriev I."/>
        </authorList>
    </citation>
    <scope>NUCLEOTIDE SEQUENCE</scope>
    <source>
        <strain evidence="2">CBS 121167</strain>
    </source>
</reference>